<sequence>MSTTRFSALAGFLLLQGVSGFYLPGVAPRKYVHGEQLMVKVNTLTSDLTPLQFDYYNIPFCEPKGGEHQLPENIGEVLAGERTETSAYQFHTNVSRLCKVACRKTWTPQNVDEYRDFAGARFRANMRLDNLPAAELVVFRDQYGKEFVSYKLGYPIAEVSGYNSSKFYINNHLRFTIRYHNVKPTGTHMDKIDEPGVLIVGFEVKAKSIEHRYEGKWDEKCAAKNTCELFTCDPSRGPDPNAPKLQLRTHKKQEVVFTYDVLWVHSDVKWASRWDVYLQMQWQDDEIHWFSIVNSSVILLFLSGMVALIMLRILRKDLYRYNQLEQSEEAREEAREETGWKLVYNDVFRPPSHATLLSVCAGTGVQLLIMSVLTLLFAALGFLSPANRGSLLSAVLFFYVLMGVPAGYVSARFCKFVKEPNHFKATLMTALLFPGVCFLVFFLVNLVAWFKLSSTAVPFGTLIVLMLLWFGISLPLIFFGAYLGFRKEPFSVPCAVSAIPRQIPPQMWYMSPWVSAMAGGLLPFGAVFVEVFYVLSSIWLHQFYYLFGFLLLVLGILFLTCCEVTVVLCYLQLCCEDYHWWWRSFLTSGSCSFYVFLYSIYYAYSKLQMARALAAFLYVCYMFIVGFAFFLITGALGFLASFVFIRTIYSAIKID</sequence>
<feature type="transmembrane region" description="Helical" evidence="7">
    <location>
        <begin position="616"/>
        <end position="645"/>
    </location>
</feature>
<feature type="signal peptide" evidence="7">
    <location>
        <begin position="1"/>
        <end position="20"/>
    </location>
</feature>
<evidence type="ECO:0000256" key="3">
    <source>
        <dbReference type="ARBA" id="ARBA00022692"/>
    </source>
</evidence>
<dbReference type="GO" id="GO:0005737">
    <property type="term" value="C:cytoplasm"/>
    <property type="evidence" value="ECO:0007669"/>
    <property type="project" value="UniProtKB-ARBA"/>
</dbReference>
<evidence type="ECO:0000256" key="6">
    <source>
        <dbReference type="ARBA" id="ARBA00023136"/>
    </source>
</evidence>
<feature type="transmembrane region" description="Helical" evidence="7">
    <location>
        <begin position="430"/>
        <end position="450"/>
    </location>
</feature>
<evidence type="ECO:0000256" key="7">
    <source>
        <dbReference type="RuleBase" id="RU363079"/>
    </source>
</evidence>
<dbReference type="AlphaFoldDB" id="A0A7S0EL14"/>
<name>A0A7S0EL14_9CRYP</name>
<keyword evidence="3 7" id="KW-0812">Transmembrane</keyword>
<evidence type="ECO:0000256" key="2">
    <source>
        <dbReference type="ARBA" id="ARBA00005227"/>
    </source>
</evidence>
<dbReference type="InterPro" id="IPR004240">
    <property type="entry name" value="EMP70"/>
</dbReference>
<dbReference type="PANTHER" id="PTHR10766">
    <property type="entry name" value="TRANSMEMBRANE 9 SUPERFAMILY PROTEIN"/>
    <property type="match status" value="1"/>
</dbReference>
<keyword evidence="5 7" id="KW-1133">Transmembrane helix</keyword>
<comment type="similarity">
    <text evidence="2 7">Belongs to the nonaspanin (TM9SF) (TC 9.A.2) family.</text>
</comment>
<feature type="transmembrane region" description="Helical" evidence="7">
    <location>
        <begin position="289"/>
        <end position="311"/>
    </location>
</feature>
<organism evidence="8">
    <name type="scientific">Hanusia phi</name>
    <dbReference type="NCBI Taxonomy" id="3032"/>
    <lineage>
        <taxon>Eukaryota</taxon>
        <taxon>Cryptophyceae</taxon>
        <taxon>Pyrenomonadales</taxon>
        <taxon>Geminigeraceae</taxon>
        <taxon>Hanusia</taxon>
    </lineage>
</organism>
<evidence type="ECO:0000256" key="1">
    <source>
        <dbReference type="ARBA" id="ARBA00004141"/>
    </source>
</evidence>
<keyword evidence="6 7" id="KW-0472">Membrane</keyword>
<feature type="transmembrane region" description="Helical" evidence="7">
    <location>
        <begin position="585"/>
        <end position="604"/>
    </location>
</feature>
<keyword evidence="4 7" id="KW-0732">Signal</keyword>
<feature type="transmembrane region" description="Helical" evidence="7">
    <location>
        <begin position="513"/>
        <end position="539"/>
    </location>
</feature>
<dbReference type="GO" id="GO:0016020">
    <property type="term" value="C:membrane"/>
    <property type="evidence" value="ECO:0007669"/>
    <property type="project" value="UniProtKB-SubCell"/>
</dbReference>
<evidence type="ECO:0000313" key="8">
    <source>
        <dbReference type="EMBL" id="CAD8488043.1"/>
    </source>
</evidence>
<comment type="subcellular location">
    <subcellularLocation>
        <location evidence="1">Membrane</location>
        <topology evidence="1">Multi-pass membrane protein</topology>
    </subcellularLocation>
</comment>
<evidence type="ECO:0000256" key="5">
    <source>
        <dbReference type="ARBA" id="ARBA00022989"/>
    </source>
</evidence>
<feature type="chain" id="PRO_5031597317" description="Transmembrane 9 superfamily member" evidence="7">
    <location>
        <begin position="21"/>
        <end position="655"/>
    </location>
</feature>
<feature type="transmembrane region" description="Helical" evidence="7">
    <location>
        <begin position="389"/>
        <end position="409"/>
    </location>
</feature>
<dbReference type="EMBL" id="HBEO01018486">
    <property type="protein sequence ID" value="CAD8488043.1"/>
    <property type="molecule type" value="Transcribed_RNA"/>
</dbReference>
<gene>
    <name evidence="8" type="ORF">HPHI1048_LOCUS12614</name>
</gene>
<feature type="transmembrane region" description="Helical" evidence="7">
    <location>
        <begin position="545"/>
        <end position="573"/>
    </location>
</feature>
<protein>
    <recommendedName>
        <fullName evidence="7">Transmembrane 9 superfamily member</fullName>
    </recommendedName>
</protein>
<feature type="transmembrane region" description="Helical" evidence="7">
    <location>
        <begin position="462"/>
        <end position="483"/>
    </location>
</feature>
<reference evidence="8" key="1">
    <citation type="submission" date="2021-01" db="EMBL/GenBank/DDBJ databases">
        <authorList>
            <person name="Corre E."/>
            <person name="Pelletier E."/>
            <person name="Niang G."/>
            <person name="Scheremetjew M."/>
            <person name="Finn R."/>
            <person name="Kale V."/>
            <person name="Holt S."/>
            <person name="Cochrane G."/>
            <person name="Meng A."/>
            <person name="Brown T."/>
            <person name="Cohen L."/>
        </authorList>
    </citation>
    <scope>NUCLEOTIDE SEQUENCE</scope>
    <source>
        <strain evidence="8">CCMP325</strain>
    </source>
</reference>
<dbReference type="Pfam" id="PF02990">
    <property type="entry name" value="EMP70"/>
    <property type="match status" value="1"/>
</dbReference>
<accession>A0A7S0EL14</accession>
<feature type="transmembrane region" description="Helical" evidence="7">
    <location>
        <begin position="356"/>
        <end position="383"/>
    </location>
</feature>
<dbReference type="GO" id="GO:0072657">
    <property type="term" value="P:protein localization to membrane"/>
    <property type="evidence" value="ECO:0007669"/>
    <property type="project" value="TreeGrafter"/>
</dbReference>
<dbReference type="PANTHER" id="PTHR10766:SF111">
    <property type="entry name" value="TRANSMEMBRANE 9 SUPERFAMILY MEMBER 2"/>
    <property type="match status" value="1"/>
</dbReference>
<evidence type="ECO:0000256" key="4">
    <source>
        <dbReference type="ARBA" id="ARBA00022729"/>
    </source>
</evidence>
<proteinExistence type="inferred from homology"/>